<evidence type="ECO:0000313" key="10">
    <source>
        <dbReference type="EMBL" id="MFD1141801.1"/>
    </source>
</evidence>
<keyword evidence="11" id="KW-1185">Reference proteome</keyword>
<evidence type="ECO:0000256" key="6">
    <source>
        <dbReference type="ARBA" id="ARBA00023136"/>
    </source>
</evidence>
<keyword evidence="4" id="KW-1134">Transmembrane beta strand</keyword>
<gene>
    <name evidence="10" type="ORF">ACFQ4C_11810</name>
</gene>
<keyword evidence="8" id="KW-0175">Coiled coil</keyword>
<reference evidence="11" key="1">
    <citation type="journal article" date="2019" name="Int. J. Syst. Evol. Microbiol.">
        <title>The Global Catalogue of Microorganisms (GCM) 10K type strain sequencing project: providing services to taxonomists for standard genome sequencing and annotation.</title>
        <authorList>
            <consortium name="The Broad Institute Genomics Platform"/>
            <consortium name="The Broad Institute Genome Sequencing Center for Infectious Disease"/>
            <person name="Wu L."/>
            <person name="Ma J."/>
        </authorList>
    </citation>
    <scope>NUCLEOTIDE SEQUENCE [LARGE SCALE GENOMIC DNA]</scope>
    <source>
        <strain evidence="11">CCUG 55608</strain>
    </source>
</reference>
<keyword evidence="7" id="KW-0998">Cell outer membrane</keyword>
<evidence type="ECO:0000256" key="3">
    <source>
        <dbReference type="ARBA" id="ARBA00022448"/>
    </source>
</evidence>
<sequence length="492" mass="55875">MKTILVSIWLLLSGAVAHLALGQAANTQRADTLSSNENVFSAADFYEVVLEHHPIVRQAALLSQEARQEVRQARGAFDPKLFSTYDRKEFGKTLYYDKWLSGLSIPVLPGGIDVKMTYDRNGGQYLNPEERVPSSGLAAVGVSVPIGQGLLIDARRNALRQAEQAINLAEADRLKLINKTLFDAAKTYWDWYQTYQQFRLIRQGYQLADTRFLGIRQRALLGDAAPIDTTEALITVQDRLLQVQQAEVDWQNARLRLTAFLWRSDERGTSLPVDLPPLVIPQTNPLMAINEDQFQNLLSRAAEQHPELLKLRAKREQLVIEERFRRSLLQPQINLSANLLSRTPSANEGYDWASYYAFRAENHKIGVDFTFPLFLRKERGKLRQVQLKSQQLALERQQTGRDIVNGVQAAWNELKALEGQLTLQRQTVTNQQALLQAEQQKFDMGESSLFLINSRETKLIDLQVKQAELQSKYQKAVANLWYAAGTNTRALD</sequence>
<organism evidence="10 11">
    <name type="scientific">Larkinella insperata</name>
    <dbReference type="NCBI Taxonomy" id="332158"/>
    <lineage>
        <taxon>Bacteria</taxon>
        <taxon>Pseudomonadati</taxon>
        <taxon>Bacteroidota</taxon>
        <taxon>Cytophagia</taxon>
        <taxon>Cytophagales</taxon>
        <taxon>Spirosomataceae</taxon>
        <taxon>Larkinella</taxon>
    </lineage>
</organism>
<protein>
    <submittedName>
        <fullName evidence="10">TolC family protein</fullName>
    </submittedName>
</protein>
<keyword evidence="6" id="KW-0472">Membrane</keyword>
<accession>A0ABW3Q9Z9</accession>
<dbReference type="PANTHER" id="PTHR30026:SF23">
    <property type="entry name" value="TO APRF-PUTATIVE OUTER MEMBRANE EFFLUX PROTEIN OR SECRETED ALKALINE PHOSPHATASE-RELATED"/>
    <property type="match status" value="1"/>
</dbReference>
<feature type="signal peptide" evidence="9">
    <location>
        <begin position="1"/>
        <end position="19"/>
    </location>
</feature>
<evidence type="ECO:0000256" key="8">
    <source>
        <dbReference type="SAM" id="Coils"/>
    </source>
</evidence>
<feature type="chain" id="PRO_5045300150" evidence="9">
    <location>
        <begin position="20"/>
        <end position="492"/>
    </location>
</feature>
<comment type="similarity">
    <text evidence="2">Belongs to the outer membrane factor (OMF) (TC 1.B.17) family.</text>
</comment>
<dbReference type="Pfam" id="PF02321">
    <property type="entry name" value="OEP"/>
    <property type="match status" value="2"/>
</dbReference>
<evidence type="ECO:0000256" key="4">
    <source>
        <dbReference type="ARBA" id="ARBA00022452"/>
    </source>
</evidence>
<comment type="subcellular location">
    <subcellularLocation>
        <location evidence="1">Cell outer membrane</location>
    </subcellularLocation>
</comment>
<comment type="caution">
    <text evidence="10">The sequence shown here is derived from an EMBL/GenBank/DDBJ whole genome shotgun (WGS) entry which is preliminary data.</text>
</comment>
<evidence type="ECO:0000256" key="2">
    <source>
        <dbReference type="ARBA" id="ARBA00007613"/>
    </source>
</evidence>
<name>A0ABW3Q9Z9_9BACT</name>
<evidence type="ECO:0000256" key="1">
    <source>
        <dbReference type="ARBA" id="ARBA00004442"/>
    </source>
</evidence>
<dbReference type="Proteomes" id="UP001597116">
    <property type="component" value="Unassembled WGS sequence"/>
</dbReference>
<feature type="coiled-coil region" evidence="8">
    <location>
        <begin position="152"/>
        <end position="179"/>
    </location>
</feature>
<evidence type="ECO:0000313" key="11">
    <source>
        <dbReference type="Proteomes" id="UP001597116"/>
    </source>
</evidence>
<keyword evidence="3" id="KW-0813">Transport</keyword>
<evidence type="ECO:0000256" key="7">
    <source>
        <dbReference type="ARBA" id="ARBA00023237"/>
    </source>
</evidence>
<proteinExistence type="inferred from homology"/>
<keyword evidence="5" id="KW-0812">Transmembrane</keyword>
<dbReference type="RefSeq" id="WP_265992293.1">
    <property type="nucleotide sequence ID" value="NZ_CP110973.1"/>
</dbReference>
<dbReference type="InterPro" id="IPR003423">
    <property type="entry name" value="OMP_efflux"/>
</dbReference>
<evidence type="ECO:0000256" key="5">
    <source>
        <dbReference type="ARBA" id="ARBA00022692"/>
    </source>
</evidence>
<dbReference type="SUPFAM" id="SSF56954">
    <property type="entry name" value="Outer membrane efflux proteins (OEP)"/>
    <property type="match status" value="1"/>
</dbReference>
<dbReference type="InterPro" id="IPR051906">
    <property type="entry name" value="TolC-like"/>
</dbReference>
<dbReference type="EMBL" id="JBHTLP010000008">
    <property type="protein sequence ID" value="MFD1141801.1"/>
    <property type="molecule type" value="Genomic_DNA"/>
</dbReference>
<keyword evidence="9" id="KW-0732">Signal</keyword>
<dbReference type="PANTHER" id="PTHR30026">
    <property type="entry name" value="OUTER MEMBRANE PROTEIN TOLC"/>
    <property type="match status" value="1"/>
</dbReference>
<evidence type="ECO:0000256" key="9">
    <source>
        <dbReference type="SAM" id="SignalP"/>
    </source>
</evidence>
<dbReference type="Gene3D" id="1.20.1600.10">
    <property type="entry name" value="Outer membrane efflux proteins (OEP)"/>
    <property type="match status" value="1"/>
</dbReference>